<evidence type="ECO:0000313" key="4">
    <source>
        <dbReference type="EMBL" id="MBK9718087.1"/>
    </source>
</evidence>
<feature type="signal peptide" evidence="1">
    <location>
        <begin position="1"/>
        <end position="19"/>
    </location>
</feature>
<dbReference type="AlphaFoldDB" id="A0A9D7SAH1"/>
<organism evidence="4 5">
    <name type="scientific">Candidatus Defluviibacterium haderslevense</name>
    <dbReference type="NCBI Taxonomy" id="2981993"/>
    <lineage>
        <taxon>Bacteria</taxon>
        <taxon>Pseudomonadati</taxon>
        <taxon>Bacteroidota</taxon>
        <taxon>Saprospiria</taxon>
        <taxon>Saprospirales</taxon>
        <taxon>Saprospiraceae</taxon>
        <taxon>Candidatus Defluviibacterium</taxon>
    </lineage>
</organism>
<evidence type="ECO:0000256" key="1">
    <source>
        <dbReference type="SAM" id="SignalP"/>
    </source>
</evidence>
<gene>
    <name evidence="4" type="ORF">IPO85_11355</name>
</gene>
<comment type="caution">
    <text evidence="4">The sequence shown here is derived from an EMBL/GenBank/DDBJ whole genome shotgun (WGS) entry which is preliminary data.</text>
</comment>
<name>A0A9D7SAH1_9BACT</name>
<reference evidence="4 5" key="1">
    <citation type="submission" date="2020-10" db="EMBL/GenBank/DDBJ databases">
        <title>Connecting structure to function with the recovery of over 1000 high-quality activated sludge metagenome-assembled genomes encoding full-length rRNA genes using long-read sequencing.</title>
        <authorList>
            <person name="Singleton C.M."/>
            <person name="Petriglieri F."/>
            <person name="Kristensen J.M."/>
            <person name="Kirkegaard R.H."/>
            <person name="Michaelsen T.Y."/>
            <person name="Andersen M.H."/>
            <person name="Karst S.M."/>
            <person name="Dueholm M.S."/>
            <person name="Nielsen P.H."/>
            <person name="Albertsen M."/>
        </authorList>
    </citation>
    <scope>NUCLEOTIDE SEQUENCE [LARGE SCALE GENOMIC DNA]</scope>
    <source>
        <strain evidence="4">Ribe_18-Q3-R11-54_BAT3C.373</strain>
    </source>
</reference>
<keyword evidence="1" id="KW-0732">Signal</keyword>
<feature type="domain" description="Secretion system C-terminal sorting" evidence="3">
    <location>
        <begin position="203"/>
        <end position="270"/>
    </location>
</feature>
<feature type="domain" description="Reelin" evidence="2">
    <location>
        <begin position="70"/>
        <end position="162"/>
    </location>
</feature>
<protein>
    <submittedName>
        <fullName evidence="4">T9SS type A sorting domain-containing protein</fullName>
    </submittedName>
</protein>
<dbReference type="EMBL" id="JADKFW010000007">
    <property type="protein sequence ID" value="MBK9718087.1"/>
    <property type="molecule type" value="Genomic_DNA"/>
</dbReference>
<dbReference type="NCBIfam" id="NF041895">
    <property type="entry name" value="choice_anch_V"/>
    <property type="match status" value="1"/>
</dbReference>
<evidence type="ECO:0000259" key="3">
    <source>
        <dbReference type="Pfam" id="PF18962"/>
    </source>
</evidence>
<dbReference type="Gene3D" id="2.60.40.4060">
    <property type="entry name" value="Reeler domain"/>
    <property type="match status" value="1"/>
</dbReference>
<feature type="chain" id="PRO_5039313562" evidence="1">
    <location>
        <begin position="20"/>
        <end position="280"/>
    </location>
</feature>
<accession>A0A9D7SAH1</accession>
<dbReference type="Pfam" id="PF02014">
    <property type="entry name" value="Reeler"/>
    <property type="match status" value="1"/>
</dbReference>
<dbReference type="InterPro" id="IPR026444">
    <property type="entry name" value="Secre_tail"/>
</dbReference>
<dbReference type="Pfam" id="PF18962">
    <property type="entry name" value="Por_Secre_tail"/>
    <property type="match status" value="1"/>
</dbReference>
<dbReference type="InterPro" id="IPR042307">
    <property type="entry name" value="Reeler_sf"/>
</dbReference>
<sequence>MKKYIYTLFCLGFLATALMSNQSGRAFSGRTGSTGAPGDDLTVCKSCHNGPINVSLSLTLFDNGDSVLMYEPNKIYTVKVRINHVNGEIPKAFGFQLVALQAALGKTGTSINTFAPISSNSKVTTLNSGRQYAEHKSRSVTNIFEVAWTAPVKGSGPVSFYAGGNGVNADNSSAGDGSSKISVQFNEKITSSTSSIQKSNISLFPNPANEMVSVQGEINGVSKLVLRDLMGKVIREEMWNPNRRTINLEDLRDGIYLAQFILNDGTTLKTIKLVKRIPRS</sequence>
<evidence type="ECO:0000313" key="5">
    <source>
        <dbReference type="Proteomes" id="UP000808349"/>
    </source>
</evidence>
<evidence type="ECO:0000259" key="2">
    <source>
        <dbReference type="Pfam" id="PF02014"/>
    </source>
</evidence>
<dbReference type="InterPro" id="IPR002861">
    <property type="entry name" value="Reeler_dom"/>
</dbReference>
<proteinExistence type="predicted"/>
<dbReference type="NCBIfam" id="TIGR04183">
    <property type="entry name" value="Por_Secre_tail"/>
    <property type="match status" value="1"/>
</dbReference>
<dbReference type="Proteomes" id="UP000808349">
    <property type="component" value="Unassembled WGS sequence"/>
</dbReference>